<evidence type="ECO:0000256" key="1">
    <source>
        <dbReference type="SAM" id="MobiDB-lite"/>
    </source>
</evidence>
<reference evidence="2 3" key="1">
    <citation type="submission" date="2019-05" db="EMBL/GenBank/DDBJ databases">
        <title>Emergence of the Ug99 lineage of the wheat stem rust pathogen through somatic hybridization.</title>
        <authorList>
            <person name="Li F."/>
            <person name="Upadhyaya N.M."/>
            <person name="Sperschneider J."/>
            <person name="Matny O."/>
            <person name="Nguyen-Phuc H."/>
            <person name="Mago R."/>
            <person name="Raley C."/>
            <person name="Miller M.E."/>
            <person name="Silverstein K.A.T."/>
            <person name="Henningsen E."/>
            <person name="Hirsch C.D."/>
            <person name="Visser B."/>
            <person name="Pretorius Z.A."/>
            <person name="Steffenson B.J."/>
            <person name="Schwessinger B."/>
            <person name="Dodds P.N."/>
            <person name="Figueroa M."/>
        </authorList>
    </citation>
    <scope>NUCLEOTIDE SEQUENCE [LARGE SCALE GENOMIC DNA]</scope>
    <source>
        <strain evidence="2 3">Ug99</strain>
    </source>
</reference>
<protein>
    <submittedName>
        <fullName evidence="2">Uncharacterized protein</fullName>
    </submittedName>
</protein>
<feature type="region of interest" description="Disordered" evidence="1">
    <location>
        <begin position="125"/>
        <end position="247"/>
    </location>
</feature>
<accession>A0A5B0RM17</accession>
<dbReference type="EMBL" id="VDEP01000175">
    <property type="protein sequence ID" value="KAA1125774.1"/>
    <property type="molecule type" value="Genomic_DNA"/>
</dbReference>
<evidence type="ECO:0000313" key="3">
    <source>
        <dbReference type="Proteomes" id="UP000325313"/>
    </source>
</evidence>
<name>A0A5B0RM17_PUCGR</name>
<organism evidence="2 3">
    <name type="scientific">Puccinia graminis f. sp. tritici</name>
    <dbReference type="NCBI Taxonomy" id="56615"/>
    <lineage>
        <taxon>Eukaryota</taxon>
        <taxon>Fungi</taxon>
        <taxon>Dikarya</taxon>
        <taxon>Basidiomycota</taxon>
        <taxon>Pucciniomycotina</taxon>
        <taxon>Pucciniomycetes</taxon>
        <taxon>Pucciniales</taxon>
        <taxon>Pucciniaceae</taxon>
        <taxon>Puccinia</taxon>
    </lineage>
</organism>
<dbReference type="AlphaFoldDB" id="A0A5B0RM17"/>
<dbReference type="Proteomes" id="UP000325313">
    <property type="component" value="Unassembled WGS sequence"/>
</dbReference>
<sequence>MSPSDCVRRRPKKVLSHRTLEYWIITPGSDGKNNGGNRAQIGWNQRCSLSQCGIWIGGFCQMAEPRRLGWVERSQESGMLASGLCRMVPSQWRTCEFSDTLWLGPSLFITHSVVLKIEWLGRSRSDTASSRPVGSSGGPEPEFAGHRHGGDSETNYQKSQAALARQRTARDRSGSGWPQLPRIYSSHLDPPRSALTKPHEEDVRARIRAIPNQTNMRPDKVPSSRRLRELDRPNQNTEHEMAQPMEA</sequence>
<feature type="compositionally biased region" description="Basic and acidic residues" evidence="1">
    <location>
        <begin position="217"/>
        <end position="241"/>
    </location>
</feature>
<evidence type="ECO:0000313" key="2">
    <source>
        <dbReference type="EMBL" id="KAA1125774.1"/>
    </source>
</evidence>
<gene>
    <name evidence="2" type="ORF">PGTUg99_018247</name>
</gene>
<proteinExistence type="predicted"/>
<comment type="caution">
    <text evidence="2">The sequence shown here is derived from an EMBL/GenBank/DDBJ whole genome shotgun (WGS) entry which is preliminary data.</text>
</comment>